<feature type="chain" id="PRO_5021917873" description="Cytochrome c domain-containing protein" evidence="1">
    <location>
        <begin position="22"/>
        <end position="523"/>
    </location>
</feature>
<dbReference type="InterPro" id="IPR022655">
    <property type="entry name" value="DUF1553"/>
</dbReference>
<evidence type="ECO:0000313" key="4">
    <source>
        <dbReference type="EMBL" id="QDU95931.1"/>
    </source>
</evidence>
<dbReference type="PANTHER" id="PTHR35889">
    <property type="entry name" value="CYCLOINULO-OLIGOSACCHARIDE FRUCTANOTRANSFERASE-RELATED"/>
    <property type="match status" value="1"/>
</dbReference>
<proteinExistence type="predicted"/>
<evidence type="ECO:0000259" key="2">
    <source>
        <dbReference type="Pfam" id="PF07583"/>
    </source>
</evidence>
<dbReference type="InterPro" id="IPR011444">
    <property type="entry name" value="DUF1549"/>
</dbReference>
<keyword evidence="5" id="KW-1185">Reference proteome</keyword>
<dbReference type="Pfam" id="PF07587">
    <property type="entry name" value="PSD1"/>
    <property type="match status" value="1"/>
</dbReference>
<dbReference type="Pfam" id="PF07583">
    <property type="entry name" value="PSCyt2"/>
    <property type="match status" value="1"/>
</dbReference>
<evidence type="ECO:0000256" key="1">
    <source>
        <dbReference type="SAM" id="SignalP"/>
    </source>
</evidence>
<keyword evidence="1" id="KW-0732">Signal</keyword>
<gene>
    <name evidence="4" type="ORF">Pla8534_37500</name>
</gene>
<feature type="domain" description="DUF1553" evidence="3">
    <location>
        <begin position="256"/>
        <end position="494"/>
    </location>
</feature>
<dbReference type="RefSeq" id="WP_145054614.1">
    <property type="nucleotide sequence ID" value="NZ_CP036433.1"/>
</dbReference>
<dbReference type="PANTHER" id="PTHR35889:SF3">
    <property type="entry name" value="F-BOX DOMAIN-CONTAINING PROTEIN"/>
    <property type="match status" value="1"/>
</dbReference>
<sequence length="523" mass="58958" precursor="true">MRYFSIVVLLTACLGVSPASAQPLHTRIDASIAAQANGPLGPASSDAEFVRRVYLDLSGVIPTAADAQAFLADKDPQKRVKLIDRLLAAPEFGRRMEEALTSMLLERRKETTVADADWSVYLSTSFNQGKPWDQLVRELLFADDEPALLPARKFFLAAGRKDPHQRTQDVSRIFLGRDITCAQCHDHPVVSHYYQADYYGLYSYLQEKPEQAKNEFESVFVPGKHSTFPRLPDAEEVEIPTFTKEQKEEAQSYRPRLLLSRDLPTAENSLFVQNSVNRFWFMMMGRGLVHPLDMLHPDNPPSHPQVLDALAQEFVAHKFDVKHIIREIALTQAYQRTGVLPSGSDEPVPVDSYRVALAKPLSPEMMAWSVMRATGNLKAMQAANLPADDAYNYYDYLNGRIDAPPKTIPDVHKLFIGVFGNSPGEAEVEFSASMSHSLFLMNERLMLNWLEPQPGNLVDTLGKQKETDALLDTLYLHVLTRQPTDAERSRMAEHLEQNPKRRTAALGELVWALITSTEFRLNH</sequence>
<reference evidence="4 5" key="1">
    <citation type="submission" date="2019-02" db="EMBL/GenBank/DDBJ databases">
        <title>Deep-cultivation of Planctomycetes and their phenomic and genomic characterization uncovers novel biology.</title>
        <authorList>
            <person name="Wiegand S."/>
            <person name="Jogler M."/>
            <person name="Boedeker C."/>
            <person name="Pinto D."/>
            <person name="Vollmers J."/>
            <person name="Rivas-Marin E."/>
            <person name="Kohn T."/>
            <person name="Peeters S.H."/>
            <person name="Heuer A."/>
            <person name="Rast P."/>
            <person name="Oberbeckmann S."/>
            <person name="Bunk B."/>
            <person name="Jeske O."/>
            <person name="Meyerdierks A."/>
            <person name="Storesund J.E."/>
            <person name="Kallscheuer N."/>
            <person name="Luecker S."/>
            <person name="Lage O.M."/>
            <person name="Pohl T."/>
            <person name="Merkel B.J."/>
            <person name="Hornburger P."/>
            <person name="Mueller R.-W."/>
            <person name="Bruemmer F."/>
            <person name="Labrenz M."/>
            <person name="Spormann A.M."/>
            <person name="Op den Camp H."/>
            <person name="Overmann J."/>
            <person name="Amann R."/>
            <person name="Jetten M.S.M."/>
            <person name="Mascher T."/>
            <person name="Medema M.H."/>
            <person name="Devos D.P."/>
            <person name="Kaster A.-K."/>
            <person name="Ovreas L."/>
            <person name="Rohde M."/>
            <person name="Galperin M.Y."/>
            <person name="Jogler C."/>
        </authorList>
    </citation>
    <scope>NUCLEOTIDE SEQUENCE [LARGE SCALE GENOMIC DNA]</scope>
    <source>
        <strain evidence="4 5">Pla85_3_4</strain>
    </source>
</reference>
<dbReference type="Proteomes" id="UP000317648">
    <property type="component" value="Chromosome"/>
</dbReference>
<dbReference type="EMBL" id="CP036433">
    <property type="protein sequence ID" value="QDU95931.1"/>
    <property type="molecule type" value="Genomic_DNA"/>
</dbReference>
<dbReference type="KEGG" id="lcre:Pla8534_37500"/>
<evidence type="ECO:0008006" key="6">
    <source>
        <dbReference type="Google" id="ProtNLM"/>
    </source>
</evidence>
<organism evidence="4 5">
    <name type="scientific">Lignipirellula cremea</name>
    <dbReference type="NCBI Taxonomy" id="2528010"/>
    <lineage>
        <taxon>Bacteria</taxon>
        <taxon>Pseudomonadati</taxon>
        <taxon>Planctomycetota</taxon>
        <taxon>Planctomycetia</taxon>
        <taxon>Pirellulales</taxon>
        <taxon>Pirellulaceae</taxon>
        <taxon>Lignipirellula</taxon>
    </lineage>
</organism>
<feature type="domain" description="DUF1549" evidence="2">
    <location>
        <begin position="39"/>
        <end position="207"/>
    </location>
</feature>
<dbReference type="AlphaFoldDB" id="A0A518DVR8"/>
<evidence type="ECO:0000259" key="3">
    <source>
        <dbReference type="Pfam" id="PF07587"/>
    </source>
</evidence>
<accession>A0A518DVR8</accession>
<evidence type="ECO:0000313" key="5">
    <source>
        <dbReference type="Proteomes" id="UP000317648"/>
    </source>
</evidence>
<protein>
    <recommendedName>
        <fullName evidence="6">Cytochrome c domain-containing protein</fullName>
    </recommendedName>
</protein>
<name>A0A518DVR8_9BACT</name>
<feature type="signal peptide" evidence="1">
    <location>
        <begin position="1"/>
        <end position="21"/>
    </location>
</feature>
<dbReference type="OrthoDB" id="289126at2"/>